<accession>A0A7I7SKB6</accession>
<reference evidence="1 2" key="1">
    <citation type="journal article" date="2019" name="Emerg. Microbes Infect.">
        <title>Comprehensive subspecies identification of 175 nontuberculous mycobacteria species based on 7547 genomic profiles.</title>
        <authorList>
            <person name="Matsumoto Y."/>
            <person name="Kinjo T."/>
            <person name="Motooka D."/>
            <person name="Nabeya D."/>
            <person name="Jung N."/>
            <person name="Uechi K."/>
            <person name="Horii T."/>
            <person name="Iida T."/>
            <person name="Fujita J."/>
            <person name="Nakamura S."/>
        </authorList>
    </citation>
    <scope>NUCLEOTIDE SEQUENCE [LARGE SCALE GENOMIC DNA]</scope>
    <source>
        <strain evidence="1 2">JCM 30395</strain>
    </source>
</reference>
<dbReference type="KEGG" id="msar:MSAR_03090"/>
<dbReference type="Proteomes" id="UP000466445">
    <property type="component" value="Chromosome"/>
</dbReference>
<gene>
    <name evidence="1" type="ORF">MSAR_03090</name>
</gene>
<organism evidence="1 2">
    <name type="scientific">Mycolicibacterium sarraceniae</name>
    <dbReference type="NCBI Taxonomy" id="1534348"/>
    <lineage>
        <taxon>Bacteria</taxon>
        <taxon>Bacillati</taxon>
        <taxon>Actinomycetota</taxon>
        <taxon>Actinomycetes</taxon>
        <taxon>Mycobacteriales</taxon>
        <taxon>Mycobacteriaceae</taxon>
        <taxon>Mycolicibacterium</taxon>
    </lineage>
</organism>
<evidence type="ECO:0000313" key="1">
    <source>
        <dbReference type="EMBL" id="BBY57173.1"/>
    </source>
</evidence>
<name>A0A7I7SKB6_9MYCO</name>
<proteinExistence type="predicted"/>
<dbReference type="EMBL" id="AP022595">
    <property type="protein sequence ID" value="BBY57173.1"/>
    <property type="molecule type" value="Genomic_DNA"/>
</dbReference>
<dbReference type="RefSeq" id="WP_163694515.1">
    <property type="nucleotide sequence ID" value="NZ_AP022595.1"/>
</dbReference>
<keyword evidence="2" id="KW-1185">Reference proteome</keyword>
<dbReference type="AlphaFoldDB" id="A0A7I7SKB6"/>
<sequence>MVVVPSDGQHPSQIADLERIEEQGAPAEQLLKEARSYASLNLRGQVDFGHVPDPSGAMECHEWQERHGSWSREFTGHTRSTGRNTVTVIGKQDSTGAVVQTWLEIRVNDAVMGTSTADARELAAAIVAAADEAEEIED</sequence>
<evidence type="ECO:0000313" key="2">
    <source>
        <dbReference type="Proteomes" id="UP000466445"/>
    </source>
</evidence>
<protein>
    <submittedName>
        <fullName evidence="1">Uncharacterized protein</fullName>
    </submittedName>
</protein>